<comment type="caution">
    <text evidence="1">The sequence shown here is derived from an EMBL/GenBank/DDBJ whole genome shotgun (WGS) entry which is preliminary data.</text>
</comment>
<gene>
    <name evidence="1" type="ORF">L2E82_29113</name>
</gene>
<keyword evidence="2" id="KW-1185">Reference proteome</keyword>
<accession>A0ACB9CX34</accession>
<dbReference type="Proteomes" id="UP001055811">
    <property type="component" value="Linkage Group LG05"/>
</dbReference>
<reference evidence="1 2" key="2">
    <citation type="journal article" date="2022" name="Mol. Ecol. Resour.">
        <title>The genomes of chicory, endive, great burdock and yacon provide insights into Asteraceae paleo-polyploidization history and plant inulin production.</title>
        <authorList>
            <person name="Fan W."/>
            <person name="Wang S."/>
            <person name="Wang H."/>
            <person name="Wang A."/>
            <person name="Jiang F."/>
            <person name="Liu H."/>
            <person name="Zhao H."/>
            <person name="Xu D."/>
            <person name="Zhang Y."/>
        </authorList>
    </citation>
    <scope>NUCLEOTIDE SEQUENCE [LARGE SCALE GENOMIC DNA]</scope>
    <source>
        <strain evidence="2">cv. Punajuju</strain>
        <tissue evidence="1">Leaves</tissue>
    </source>
</reference>
<organism evidence="1 2">
    <name type="scientific">Cichorium intybus</name>
    <name type="common">Chicory</name>
    <dbReference type="NCBI Taxonomy" id="13427"/>
    <lineage>
        <taxon>Eukaryota</taxon>
        <taxon>Viridiplantae</taxon>
        <taxon>Streptophyta</taxon>
        <taxon>Embryophyta</taxon>
        <taxon>Tracheophyta</taxon>
        <taxon>Spermatophyta</taxon>
        <taxon>Magnoliopsida</taxon>
        <taxon>eudicotyledons</taxon>
        <taxon>Gunneridae</taxon>
        <taxon>Pentapetalae</taxon>
        <taxon>asterids</taxon>
        <taxon>campanulids</taxon>
        <taxon>Asterales</taxon>
        <taxon>Asteraceae</taxon>
        <taxon>Cichorioideae</taxon>
        <taxon>Cichorieae</taxon>
        <taxon>Cichoriinae</taxon>
        <taxon>Cichorium</taxon>
    </lineage>
</organism>
<evidence type="ECO:0000313" key="2">
    <source>
        <dbReference type="Proteomes" id="UP001055811"/>
    </source>
</evidence>
<evidence type="ECO:0000313" key="1">
    <source>
        <dbReference type="EMBL" id="KAI3738884.1"/>
    </source>
</evidence>
<proteinExistence type="predicted"/>
<dbReference type="EMBL" id="CM042013">
    <property type="protein sequence ID" value="KAI3738884.1"/>
    <property type="molecule type" value="Genomic_DNA"/>
</dbReference>
<reference evidence="2" key="1">
    <citation type="journal article" date="2022" name="Mol. Ecol. Resour.">
        <title>The genomes of chicory, endive, great burdock and yacon provide insights into Asteraceae palaeo-polyploidization history and plant inulin production.</title>
        <authorList>
            <person name="Fan W."/>
            <person name="Wang S."/>
            <person name="Wang H."/>
            <person name="Wang A."/>
            <person name="Jiang F."/>
            <person name="Liu H."/>
            <person name="Zhao H."/>
            <person name="Xu D."/>
            <person name="Zhang Y."/>
        </authorList>
    </citation>
    <scope>NUCLEOTIDE SEQUENCE [LARGE SCALE GENOMIC DNA]</scope>
    <source>
        <strain evidence="2">cv. Punajuju</strain>
    </source>
</reference>
<sequence>MSLAAHWFLKNMVGALAQIKIKLIWVFLTHAYISPGVCDRSDVYNGKVKCKNTCSKVGKVGAQTEEIIFHHLYATAFQYTPLGRTILGSAENIQKITKKDIQDYISTHYVAHNQVKNMFTKLSQSHEHNTFGRERACNLHWIRDPDSISLMVIQPMLGSWNKSAAAGKHMGAQFAQLIFRSKIVCQAAINVPRDVPASVSTSSEMTTYERIIETLMTLFPLWVILDTIIGIYKPSAVREADIQPLTTPTHLFTHQTTPISKNSATGKNLVNKSSKMSIAKKGLQQYLLQPIVSTRKDFEKRMVIIRKRIAANL</sequence>
<protein>
    <submittedName>
        <fullName evidence="1">Uncharacterized protein</fullName>
    </submittedName>
</protein>
<name>A0ACB9CX34_CICIN</name>